<evidence type="ECO:0000256" key="5">
    <source>
        <dbReference type="ARBA" id="ARBA00023136"/>
    </source>
</evidence>
<gene>
    <name evidence="7" type="ORF">KDW95_08030</name>
</gene>
<keyword evidence="3" id="KW-1003">Cell membrane</keyword>
<sequence length="391" mass="42723">MSDLTLPSRLAAPEKPHLTLGFVPLIDACPLIVALELGYFRDCGLDVSLSKEASWASIRDKVELGLLDAAQMPAGIPLAAALGLGYGHNPLVCTMGLGLNGNAITLSSALHEALQQAPGFATDPAAAGAALAWYLRENPQERPTFATVYTHSMHSFLLRYWLNACGIDLQRIRQVVVPPPQMVDALKRGLIDAFCAGEPWNSIAQQQKVGQVLISGHQIWNNAPDKVLGTTAHWVSQHPNCLQLLIMALLRACAWLDEPGNRGPMLEILSRPHYLGCDLITPDPGIGRHQFFGSAANFPWQSQARWLLEQIQQDLPASRSDAALDLLARSTYDSTHFRRACTALKLNLPLDDSKPEGMHDSPWEVAGHQGPLRLPRDRRFSPGIRGTATEQ</sequence>
<dbReference type="InterPro" id="IPR044527">
    <property type="entry name" value="NrtA/CpmA_ABC-bd_dom"/>
</dbReference>
<keyword evidence="4" id="KW-0997">Cell inner membrane</keyword>
<comment type="subcellular location">
    <subcellularLocation>
        <location evidence="1">Endomembrane system</location>
    </subcellularLocation>
</comment>
<dbReference type="Pfam" id="PF13379">
    <property type="entry name" value="NMT1_2"/>
    <property type="match status" value="1"/>
</dbReference>
<keyword evidence="2" id="KW-0813">Transport</keyword>
<keyword evidence="8" id="KW-1185">Reference proteome</keyword>
<evidence type="ECO:0000256" key="6">
    <source>
        <dbReference type="SAM" id="MobiDB-lite"/>
    </source>
</evidence>
<dbReference type="EMBL" id="CP073347">
    <property type="protein sequence ID" value="UTW13574.1"/>
    <property type="molecule type" value="Genomic_DNA"/>
</dbReference>
<dbReference type="PANTHER" id="PTHR30024:SF43">
    <property type="entry name" value="BLL4572 PROTEIN"/>
    <property type="match status" value="1"/>
</dbReference>
<dbReference type="Proteomes" id="UP001058461">
    <property type="component" value="Chromosome"/>
</dbReference>
<dbReference type="CDD" id="cd13553">
    <property type="entry name" value="PBP2_NrtA_CpmA_like"/>
    <property type="match status" value="1"/>
</dbReference>
<protein>
    <submittedName>
        <fullName evidence="7">ABC transporter substrate-binding protein</fullName>
    </submittedName>
</protein>
<dbReference type="PANTHER" id="PTHR30024">
    <property type="entry name" value="ALIPHATIC SULFONATES-BINDING PROTEIN-RELATED"/>
    <property type="match status" value="1"/>
</dbReference>
<keyword evidence="5" id="KW-0472">Membrane</keyword>
<proteinExistence type="predicted"/>
<organism evidence="7 8">
    <name type="scientific">Marinobacterium rhizophilum</name>
    <dbReference type="NCBI Taxonomy" id="420402"/>
    <lineage>
        <taxon>Bacteria</taxon>
        <taxon>Pseudomonadati</taxon>
        <taxon>Pseudomonadota</taxon>
        <taxon>Gammaproteobacteria</taxon>
        <taxon>Oceanospirillales</taxon>
        <taxon>Oceanospirillaceae</taxon>
        <taxon>Marinobacterium</taxon>
    </lineage>
</organism>
<evidence type="ECO:0000256" key="2">
    <source>
        <dbReference type="ARBA" id="ARBA00022448"/>
    </source>
</evidence>
<evidence type="ECO:0000256" key="3">
    <source>
        <dbReference type="ARBA" id="ARBA00022475"/>
    </source>
</evidence>
<evidence type="ECO:0000313" key="8">
    <source>
        <dbReference type="Proteomes" id="UP001058461"/>
    </source>
</evidence>
<name>A0ABY5HNP7_9GAMM</name>
<evidence type="ECO:0000256" key="1">
    <source>
        <dbReference type="ARBA" id="ARBA00004308"/>
    </source>
</evidence>
<accession>A0ABY5HNP7</accession>
<dbReference type="SUPFAM" id="SSF53850">
    <property type="entry name" value="Periplasmic binding protein-like II"/>
    <property type="match status" value="1"/>
</dbReference>
<dbReference type="RefSeq" id="WP_255855766.1">
    <property type="nucleotide sequence ID" value="NZ_CP073347.1"/>
</dbReference>
<feature type="compositionally biased region" description="Basic and acidic residues" evidence="6">
    <location>
        <begin position="352"/>
        <end position="362"/>
    </location>
</feature>
<evidence type="ECO:0000256" key="4">
    <source>
        <dbReference type="ARBA" id="ARBA00022519"/>
    </source>
</evidence>
<evidence type="ECO:0000313" key="7">
    <source>
        <dbReference type="EMBL" id="UTW13574.1"/>
    </source>
</evidence>
<dbReference type="Gene3D" id="3.40.190.10">
    <property type="entry name" value="Periplasmic binding protein-like II"/>
    <property type="match status" value="2"/>
</dbReference>
<feature type="region of interest" description="Disordered" evidence="6">
    <location>
        <begin position="352"/>
        <end position="391"/>
    </location>
</feature>
<reference evidence="7" key="1">
    <citation type="submission" date="2021-04" db="EMBL/GenBank/DDBJ databases">
        <title>Oceanospirillales bacteria with DddD are important DMSP degraders in coastal seawater.</title>
        <authorList>
            <person name="Liu J."/>
        </authorList>
    </citation>
    <scope>NUCLEOTIDE SEQUENCE</scope>
    <source>
        <strain evidence="7">D13-1</strain>
    </source>
</reference>